<dbReference type="KEGG" id="rhs:A3Q41_03269"/>
<protein>
    <submittedName>
        <fullName evidence="2">Uncharacterized protein</fullName>
    </submittedName>
</protein>
<dbReference type="AlphaFoldDB" id="A0A143QNJ7"/>
<name>A0A143QNJ7_RHOFA</name>
<reference evidence="2 3" key="1">
    <citation type="journal article" date="2016" name="Genome Announc.">
        <title>Complete Genome and Plasmid Sequences for Rhodococcus fascians D188 and Draft Sequences for Rhodococcus Isolates PBTS 1 and PBTS 2.</title>
        <authorList>
            <person name="Stamler R.A."/>
            <person name="Vereecke D."/>
            <person name="Zhang Y."/>
            <person name="Schilkey F."/>
            <person name="Devitt N."/>
            <person name="Randall J.J."/>
        </authorList>
    </citation>
    <scope>NUCLEOTIDE SEQUENCE [LARGE SCALE GENOMIC DNA]</scope>
    <source>
        <strain evidence="2 3">PBTS2</strain>
    </source>
</reference>
<dbReference type="Proteomes" id="UP000076038">
    <property type="component" value="Chromosome"/>
</dbReference>
<dbReference type="InterPro" id="IPR045635">
    <property type="entry name" value="DUF6412"/>
</dbReference>
<organism evidence="2 3">
    <name type="scientific">Rhodococcoides fascians</name>
    <name type="common">Rhodococcus fascians</name>
    <dbReference type="NCBI Taxonomy" id="1828"/>
    <lineage>
        <taxon>Bacteria</taxon>
        <taxon>Bacillati</taxon>
        <taxon>Actinomycetota</taxon>
        <taxon>Actinomycetes</taxon>
        <taxon>Mycobacteriales</taxon>
        <taxon>Nocardiaceae</taxon>
        <taxon>Rhodococcoides</taxon>
    </lineage>
</organism>
<sequence>MGYQNLVVTSVLFFTLLLTTPAGPADLALIIVAALAAAVFYAHRAGALSLLYRPSNVGPNAEERHLRGSFRRQHRPDAPGRPQPRAPGLLVGAL</sequence>
<gene>
    <name evidence="2" type="ORF">A3Q41_03269</name>
</gene>
<proteinExistence type="predicted"/>
<reference evidence="3" key="2">
    <citation type="submission" date="2016-04" db="EMBL/GenBank/DDBJ databases">
        <title>Complete Genome and Plasmid Sequences for Rhodococcus fascians D188 and Draft Sequences for Rhodococcus spp. Isolates PBTS 1 and PBTS 2.</title>
        <authorList>
            <person name="Stamer R."/>
            <person name="Vereecke D."/>
            <person name="Zhang Y."/>
            <person name="Schilkey F."/>
            <person name="Devitt N."/>
            <person name="Randall J."/>
        </authorList>
    </citation>
    <scope>NUCLEOTIDE SEQUENCE [LARGE SCALE GENOMIC DNA]</scope>
    <source>
        <strain evidence="3">PBTS2</strain>
    </source>
</reference>
<feature type="region of interest" description="Disordered" evidence="1">
    <location>
        <begin position="55"/>
        <end position="94"/>
    </location>
</feature>
<keyword evidence="3" id="KW-1185">Reference proteome</keyword>
<dbReference type="EMBL" id="CP015220">
    <property type="protein sequence ID" value="AMY24560.1"/>
    <property type="molecule type" value="Genomic_DNA"/>
</dbReference>
<dbReference type="OrthoDB" id="4485901at2"/>
<evidence type="ECO:0000313" key="2">
    <source>
        <dbReference type="EMBL" id="AMY24560.1"/>
    </source>
</evidence>
<dbReference type="Pfam" id="PF19950">
    <property type="entry name" value="DUF6412"/>
    <property type="match status" value="1"/>
</dbReference>
<accession>A0A143QNJ7</accession>
<dbReference type="GeneID" id="93553433"/>
<evidence type="ECO:0000256" key="1">
    <source>
        <dbReference type="SAM" id="MobiDB-lite"/>
    </source>
</evidence>
<dbReference type="PATRIC" id="fig|1653479.3.peg.3315"/>
<evidence type="ECO:0000313" key="3">
    <source>
        <dbReference type="Proteomes" id="UP000076038"/>
    </source>
</evidence>
<dbReference type="RefSeq" id="WP_032366681.1">
    <property type="nucleotide sequence ID" value="NZ_CAKKLU010000021.1"/>
</dbReference>